<dbReference type="InterPro" id="IPR005804">
    <property type="entry name" value="FA_desaturase_dom"/>
</dbReference>
<keyword evidence="3 12" id="KW-0444">Lipid biosynthesis</keyword>
<dbReference type="CDD" id="cd03505">
    <property type="entry name" value="Delta9-FADS-like"/>
    <property type="match status" value="1"/>
</dbReference>
<feature type="transmembrane region" description="Helical" evidence="13">
    <location>
        <begin position="61"/>
        <end position="82"/>
    </location>
</feature>
<feature type="transmembrane region" description="Helical" evidence="13">
    <location>
        <begin position="237"/>
        <end position="257"/>
    </location>
</feature>
<dbReference type="GO" id="GO:0005506">
    <property type="term" value="F:iron ion binding"/>
    <property type="evidence" value="ECO:0007669"/>
    <property type="project" value="TreeGrafter"/>
</dbReference>
<evidence type="ECO:0000256" key="3">
    <source>
        <dbReference type="ARBA" id="ARBA00022516"/>
    </source>
</evidence>
<dbReference type="PANTHER" id="PTHR11351">
    <property type="entry name" value="ACYL-COA DESATURASE"/>
    <property type="match status" value="1"/>
</dbReference>
<keyword evidence="4 12" id="KW-0812">Transmembrane</keyword>
<feature type="transmembrane region" description="Helical" evidence="13">
    <location>
        <begin position="88"/>
        <end position="110"/>
    </location>
</feature>
<evidence type="ECO:0000256" key="7">
    <source>
        <dbReference type="ARBA" id="ARBA00023002"/>
    </source>
</evidence>
<evidence type="ECO:0000256" key="11">
    <source>
        <dbReference type="ARBA" id="ARBA00023160"/>
    </source>
</evidence>
<accession>A0AAW2HY87</accession>
<gene>
    <name evidence="15" type="ORF">PYX00_002838</name>
</gene>
<comment type="subcellular location">
    <subcellularLocation>
        <location evidence="1">Membrane</location>
        <topology evidence="1">Multi-pass membrane protein</topology>
    </subcellularLocation>
</comment>
<evidence type="ECO:0000259" key="14">
    <source>
        <dbReference type="Pfam" id="PF00487"/>
    </source>
</evidence>
<keyword evidence="11 12" id="KW-0275">Fatty acid biosynthesis</keyword>
<keyword evidence="8" id="KW-0408">Iron</keyword>
<name>A0AAW2HY87_9NEOP</name>
<evidence type="ECO:0000256" key="5">
    <source>
        <dbReference type="ARBA" id="ARBA00022832"/>
    </source>
</evidence>
<proteinExistence type="inferred from homology"/>
<evidence type="ECO:0000256" key="12">
    <source>
        <dbReference type="RuleBase" id="RU000581"/>
    </source>
</evidence>
<evidence type="ECO:0000313" key="15">
    <source>
        <dbReference type="EMBL" id="KAL0274799.1"/>
    </source>
</evidence>
<evidence type="ECO:0000256" key="9">
    <source>
        <dbReference type="ARBA" id="ARBA00023098"/>
    </source>
</evidence>
<sequence>MAPNITSQTLLIAADTNNVLNGGKNIENCSKVSSSPEENRSNRDGHEDEEHYEWNICWRNVLAFLYLHVTAVYGLFLLLTGHVMLYTFVWNISLGIFAALGVTAGAHRLWAHKAYSARWPLRVILALLQAMAFQNHIYEWVRDHRVHHKFTDTNADPHNAKRGFFFSHIGWLMVKKHPDVKIKGATVDMSDMTRDWVVMWQKRTYFFLMPFMCFIMPTIVPIFVWNEENWTAWYSTIFRYTLGLNFTWLVNSAAHIWGTKPYDKDISPMENKTVGVIALGEGWHNYHHVFPWDYKAAELGNYSVNLTTGFIDFFAKIGWAYNLRTVSYEAIRKRANRTGDGSLTEPDDYNHHMNVWGWGDADMSNKAKMAVDVSHAKHSD</sequence>
<evidence type="ECO:0000256" key="1">
    <source>
        <dbReference type="ARBA" id="ARBA00004141"/>
    </source>
</evidence>
<keyword evidence="6 13" id="KW-1133">Transmembrane helix</keyword>
<keyword evidence="9" id="KW-0443">Lipid metabolism</keyword>
<dbReference type="PRINTS" id="PR00075">
    <property type="entry name" value="FACDDSATRASE"/>
</dbReference>
<feature type="transmembrane region" description="Helical" evidence="13">
    <location>
        <begin position="204"/>
        <end position="225"/>
    </location>
</feature>
<evidence type="ECO:0000256" key="2">
    <source>
        <dbReference type="ARBA" id="ARBA00009295"/>
    </source>
</evidence>
<evidence type="ECO:0000256" key="13">
    <source>
        <dbReference type="SAM" id="Phobius"/>
    </source>
</evidence>
<comment type="cofactor">
    <cofactor evidence="12">
        <name>Fe(2+)</name>
        <dbReference type="ChEBI" id="CHEBI:29033"/>
    </cofactor>
</comment>
<comment type="similarity">
    <text evidence="2 12">Belongs to the fatty acid desaturase type 1 family.</text>
</comment>
<dbReference type="AlphaFoldDB" id="A0AAW2HY87"/>
<feature type="domain" description="Fatty acid desaturase" evidence="14">
    <location>
        <begin position="88"/>
        <end position="291"/>
    </location>
</feature>
<evidence type="ECO:0000256" key="6">
    <source>
        <dbReference type="ARBA" id="ARBA00022989"/>
    </source>
</evidence>
<evidence type="ECO:0000256" key="4">
    <source>
        <dbReference type="ARBA" id="ARBA00022692"/>
    </source>
</evidence>
<dbReference type="PANTHER" id="PTHR11351:SF98">
    <property type="entry name" value="RE43130P"/>
    <property type="match status" value="1"/>
</dbReference>
<comment type="caution">
    <text evidence="15">The sequence shown here is derived from an EMBL/GenBank/DDBJ whole genome shotgun (WGS) entry which is preliminary data.</text>
</comment>
<dbReference type="InterPro" id="IPR015876">
    <property type="entry name" value="Acyl-CoA_DS"/>
</dbReference>
<keyword evidence="5" id="KW-0276">Fatty acid metabolism</keyword>
<reference evidence="15" key="1">
    <citation type="journal article" date="2024" name="Gigascience">
        <title>Chromosome-level genome of the poultry shaft louse Menopon gallinae provides insight into the host-switching and adaptive evolution of parasitic lice.</title>
        <authorList>
            <person name="Xu Y."/>
            <person name="Ma L."/>
            <person name="Liu S."/>
            <person name="Liang Y."/>
            <person name="Liu Q."/>
            <person name="He Z."/>
            <person name="Tian L."/>
            <person name="Duan Y."/>
            <person name="Cai W."/>
            <person name="Li H."/>
            <person name="Song F."/>
        </authorList>
    </citation>
    <scope>NUCLEOTIDE SEQUENCE</scope>
    <source>
        <strain evidence="15">Cailab_2023a</strain>
    </source>
</reference>
<dbReference type="GO" id="GO:0004768">
    <property type="term" value="F:stearoyl-CoA 9-desaturase activity"/>
    <property type="evidence" value="ECO:0007669"/>
    <property type="project" value="TreeGrafter"/>
</dbReference>
<keyword evidence="7 12" id="KW-0560">Oxidoreductase</keyword>
<evidence type="ECO:0000256" key="8">
    <source>
        <dbReference type="ARBA" id="ARBA00023004"/>
    </source>
</evidence>
<protein>
    <recommendedName>
        <fullName evidence="14">Fatty acid desaturase domain-containing protein</fullName>
    </recommendedName>
</protein>
<keyword evidence="10 13" id="KW-0472">Membrane</keyword>
<dbReference type="Pfam" id="PF00487">
    <property type="entry name" value="FA_desaturase"/>
    <property type="match status" value="1"/>
</dbReference>
<evidence type="ECO:0000256" key="10">
    <source>
        <dbReference type="ARBA" id="ARBA00023136"/>
    </source>
</evidence>
<comment type="domain">
    <text evidence="12">The histidine box domains are involved in binding the catalytic metal ions.</text>
</comment>
<dbReference type="GO" id="GO:0006636">
    <property type="term" value="P:unsaturated fatty acid biosynthetic process"/>
    <property type="evidence" value="ECO:0007669"/>
    <property type="project" value="TreeGrafter"/>
</dbReference>
<dbReference type="EMBL" id="JARGDH010000002">
    <property type="protein sequence ID" value="KAL0274799.1"/>
    <property type="molecule type" value="Genomic_DNA"/>
</dbReference>
<organism evidence="15">
    <name type="scientific">Menopon gallinae</name>
    <name type="common">poultry shaft louse</name>
    <dbReference type="NCBI Taxonomy" id="328185"/>
    <lineage>
        <taxon>Eukaryota</taxon>
        <taxon>Metazoa</taxon>
        <taxon>Ecdysozoa</taxon>
        <taxon>Arthropoda</taxon>
        <taxon>Hexapoda</taxon>
        <taxon>Insecta</taxon>
        <taxon>Pterygota</taxon>
        <taxon>Neoptera</taxon>
        <taxon>Paraneoptera</taxon>
        <taxon>Psocodea</taxon>
        <taxon>Troctomorpha</taxon>
        <taxon>Phthiraptera</taxon>
        <taxon>Amblycera</taxon>
        <taxon>Menoponidae</taxon>
        <taxon>Menopon</taxon>
    </lineage>
</organism>
<dbReference type="GO" id="GO:0005789">
    <property type="term" value="C:endoplasmic reticulum membrane"/>
    <property type="evidence" value="ECO:0007669"/>
    <property type="project" value="TreeGrafter"/>
</dbReference>